<protein>
    <submittedName>
        <fullName evidence="2">Uncharacterized protein</fullName>
    </submittedName>
</protein>
<feature type="region of interest" description="Disordered" evidence="1">
    <location>
        <begin position="1"/>
        <end position="151"/>
    </location>
</feature>
<proteinExistence type="predicted"/>
<feature type="non-terminal residue" evidence="2">
    <location>
        <position position="151"/>
    </location>
</feature>
<name>A0A6J4QBQ9_9ACTN</name>
<organism evidence="2">
    <name type="scientific">uncultured Quadrisphaera sp</name>
    <dbReference type="NCBI Taxonomy" id="904978"/>
    <lineage>
        <taxon>Bacteria</taxon>
        <taxon>Bacillati</taxon>
        <taxon>Actinomycetota</taxon>
        <taxon>Actinomycetes</taxon>
        <taxon>Kineosporiales</taxon>
        <taxon>Kineosporiaceae</taxon>
        <taxon>Quadrisphaera</taxon>
        <taxon>environmental samples</taxon>
    </lineage>
</organism>
<feature type="compositionally biased region" description="Low complexity" evidence="1">
    <location>
        <begin position="103"/>
        <end position="122"/>
    </location>
</feature>
<gene>
    <name evidence="2" type="ORF">AVDCRST_MAG35-2914</name>
</gene>
<evidence type="ECO:0000313" key="2">
    <source>
        <dbReference type="EMBL" id="CAA9435754.1"/>
    </source>
</evidence>
<feature type="non-terminal residue" evidence="2">
    <location>
        <position position="1"/>
    </location>
</feature>
<feature type="compositionally biased region" description="Basic residues" evidence="1">
    <location>
        <begin position="10"/>
        <end position="35"/>
    </location>
</feature>
<feature type="compositionally biased region" description="Basic and acidic residues" evidence="1">
    <location>
        <begin position="128"/>
        <end position="138"/>
    </location>
</feature>
<feature type="compositionally biased region" description="Basic residues" evidence="1">
    <location>
        <begin position="92"/>
        <end position="102"/>
    </location>
</feature>
<dbReference type="AlphaFoldDB" id="A0A6J4QBQ9"/>
<feature type="compositionally biased region" description="Basic residues" evidence="1">
    <location>
        <begin position="48"/>
        <end position="64"/>
    </location>
</feature>
<dbReference type="EMBL" id="CADCUY010000568">
    <property type="protein sequence ID" value="CAA9435754.1"/>
    <property type="molecule type" value="Genomic_DNA"/>
</dbReference>
<evidence type="ECO:0000256" key="1">
    <source>
        <dbReference type="SAM" id="MobiDB-lite"/>
    </source>
</evidence>
<reference evidence="2" key="1">
    <citation type="submission" date="2020-02" db="EMBL/GenBank/DDBJ databases">
        <authorList>
            <person name="Meier V. D."/>
        </authorList>
    </citation>
    <scope>NUCLEOTIDE SEQUENCE</scope>
    <source>
        <strain evidence="2">AVDCRST_MAG35</strain>
    </source>
</reference>
<sequence>GEGHPWAPPPRRRARARAGRRRPRGRGPRGRRPGRARGPGLPPVAPHGHLRGPAHRPRAARRVAAHPGRGAALPRHGALRRRPRGGQLLGRGRGHRRRRRPRPAAVGRAPAQRRPARLAPRGPRGRRPRDPPRPRAADARPLLGGRRPAPV</sequence>
<accession>A0A6J4QBQ9</accession>